<protein>
    <submittedName>
        <fullName evidence="6">Membrane fusion protein</fullName>
    </submittedName>
</protein>
<dbReference type="KEGG" id="mlt:VC82_2335"/>
<comment type="subcellular location">
    <subcellularLocation>
        <location evidence="1">Cell envelope</location>
    </subcellularLocation>
</comment>
<sequence>MCRSKKCTDCPLRIGIVLFSLVAVLLNSCGNDGEKVLPLTIDITESVYASALVQPDSLYDVHAPVNGILDHIQVQEGDTVQQGDVLFKIIDTNPLLNSKNAKLNLELARANYGPNSPILKKIRADIDAARLSLTNDSINYYRQKRLWEQKIGSKMEYDSRKLAYELSQKKLNRLQSEYRRMEKELAIQFEQAKNTYISTQTNAEDFTVRSKIKGTVYAVNKEPGELVTTSQPLAAIGSSTDFLIEMLVDEVDIVKLHKGQRTFITLDAYPNKVFEAHITKIYPKKDEKSQTFKVEGVFDESPETLYPGLAGEANIIIATKKNALVVPKAYFMDDFHVLTEDGPVKVTTGLQNLEYVEIVEGLTKDTEIIKPTQ</sequence>
<evidence type="ECO:0000259" key="5">
    <source>
        <dbReference type="Pfam" id="PF25984"/>
    </source>
</evidence>
<proteinExistence type="predicted"/>
<feature type="domain" description="CusB-like beta-barrel" evidence="4">
    <location>
        <begin position="245"/>
        <end position="314"/>
    </location>
</feature>
<dbReference type="Proteomes" id="UP000032726">
    <property type="component" value="Chromosome"/>
</dbReference>
<dbReference type="PANTHER" id="PTHR32347">
    <property type="entry name" value="EFFLUX SYSTEM COMPONENT YKNX-RELATED"/>
    <property type="match status" value="1"/>
</dbReference>
<gene>
    <name evidence="6" type="ORF">VC82_2335</name>
</gene>
<dbReference type="PATRIC" id="fig|516051.4.peg.2403"/>
<accession>A0A0D5YVK7</accession>
<dbReference type="Pfam" id="PF25954">
    <property type="entry name" value="Beta-barrel_RND_2"/>
    <property type="match status" value="1"/>
</dbReference>
<dbReference type="InterPro" id="IPR050465">
    <property type="entry name" value="UPF0194_transport"/>
</dbReference>
<feature type="domain" description="YknX-like barrel-sandwich hybrid" evidence="5">
    <location>
        <begin position="64"/>
        <end position="237"/>
    </location>
</feature>
<dbReference type="HOGENOM" id="CLU_018816_14_0_10"/>
<dbReference type="InterPro" id="IPR058792">
    <property type="entry name" value="Beta-barrel_RND_2"/>
</dbReference>
<dbReference type="EMBL" id="CP011071">
    <property type="protein sequence ID" value="AKA35924.1"/>
    <property type="molecule type" value="Genomic_DNA"/>
</dbReference>
<evidence type="ECO:0000313" key="6">
    <source>
        <dbReference type="EMBL" id="AKA35924.1"/>
    </source>
</evidence>
<evidence type="ECO:0000259" key="4">
    <source>
        <dbReference type="Pfam" id="PF25954"/>
    </source>
</evidence>
<dbReference type="AlphaFoldDB" id="A0A0D5YVK7"/>
<evidence type="ECO:0000256" key="1">
    <source>
        <dbReference type="ARBA" id="ARBA00004196"/>
    </source>
</evidence>
<evidence type="ECO:0000256" key="3">
    <source>
        <dbReference type="SAM" id="Coils"/>
    </source>
</evidence>
<feature type="coiled-coil region" evidence="3">
    <location>
        <begin position="164"/>
        <end position="191"/>
    </location>
</feature>
<evidence type="ECO:0000256" key="2">
    <source>
        <dbReference type="ARBA" id="ARBA00023054"/>
    </source>
</evidence>
<reference evidence="6 7" key="1">
    <citation type="submission" date="2015-03" db="EMBL/GenBank/DDBJ databases">
        <title>Complete genome sequence of Muricauda lutaonensis CC-HSB-11T, isolated from a coastal hot spring.</title>
        <authorList>
            <person name="Kim K.M."/>
        </authorList>
    </citation>
    <scope>NUCLEOTIDE SEQUENCE [LARGE SCALE GENOMIC DNA]</scope>
    <source>
        <strain evidence="6 7">CC-HSB-11</strain>
    </source>
</reference>
<dbReference type="Pfam" id="PF25984">
    <property type="entry name" value="BSH_YknX"/>
    <property type="match status" value="1"/>
</dbReference>
<organism evidence="6 7">
    <name type="scientific">Flagellimonas lutaonensis</name>
    <dbReference type="NCBI Taxonomy" id="516051"/>
    <lineage>
        <taxon>Bacteria</taxon>
        <taxon>Pseudomonadati</taxon>
        <taxon>Bacteroidota</taxon>
        <taxon>Flavobacteriia</taxon>
        <taxon>Flavobacteriales</taxon>
        <taxon>Flavobacteriaceae</taxon>
        <taxon>Flagellimonas</taxon>
    </lineage>
</organism>
<keyword evidence="2 3" id="KW-0175">Coiled coil</keyword>
<name>A0A0D5YVK7_9FLAO</name>
<dbReference type="Gene3D" id="2.40.30.170">
    <property type="match status" value="1"/>
</dbReference>
<keyword evidence="7" id="KW-1185">Reference proteome</keyword>
<dbReference type="Gene3D" id="2.40.50.100">
    <property type="match status" value="1"/>
</dbReference>
<dbReference type="STRING" id="516051.VC82_2335"/>
<dbReference type="OrthoDB" id="869610at2"/>
<dbReference type="InterPro" id="IPR058639">
    <property type="entry name" value="BSH_YknX-like"/>
</dbReference>
<dbReference type="SUPFAM" id="SSF111369">
    <property type="entry name" value="HlyD-like secretion proteins"/>
    <property type="match status" value="1"/>
</dbReference>
<evidence type="ECO:0000313" key="7">
    <source>
        <dbReference type="Proteomes" id="UP000032726"/>
    </source>
</evidence>
<dbReference type="GO" id="GO:0030313">
    <property type="term" value="C:cell envelope"/>
    <property type="evidence" value="ECO:0007669"/>
    <property type="project" value="UniProtKB-SubCell"/>
</dbReference>